<dbReference type="AlphaFoldDB" id="A0A413CWQ8"/>
<dbReference type="Proteomes" id="UP000284651">
    <property type="component" value="Unassembled WGS sequence"/>
</dbReference>
<proteinExistence type="predicted"/>
<organism evidence="2 3">
    <name type="scientific">Holdemanella biformis</name>
    <dbReference type="NCBI Taxonomy" id="1735"/>
    <lineage>
        <taxon>Bacteria</taxon>
        <taxon>Bacillati</taxon>
        <taxon>Bacillota</taxon>
        <taxon>Erysipelotrichia</taxon>
        <taxon>Erysipelotrichales</taxon>
        <taxon>Erysipelotrichaceae</taxon>
        <taxon>Holdemanella</taxon>
    </lineage>
</organism>
<reference evidence="2 3" key="1">
    <citation type="submission" date="2018-08" db="EMBL/GenBank/DDBJ databases">
        <title>A genome reference for cultivated species of the human gut microbiota.</title>
        <authorList>
            <person name="Zou Y."/>
            <person name="Xue W."/>
            <person name="Luo G."/>
        </authorList>
    </citation>
    <scope>NUCLEOTIDE SEQUENCE [LARGE SCALE GENOMIC DNA]</scope>
    <source>
        <strain evidence="2 3">AF10-31</strain>
    </source>
</reference>
<sequence>MNDIQQQLKTLNTTMEGKMNEILKNNPSVIEYNDLSKQVESLTSKIDSLKEVIENAKESKTYEIVTENAPKLKVYQDLLNELGTKKTKAYNALNKCLERENYTELNNWEQEYEAQRKAILKPLKQELIDTYKHIIDLNAQIKNLSNESSNDQSRILSKSYEAWRGNLAYGVDLLIEREDSSLMYLIKQKTEHTL</sequence>
<gene>
    <name evidence="2" type="ORF">DWV56_03895</name>
</gene>
<name>A0A413CWQ8_9FIRM</name>
<protein>
    <submittedName>
        <fullName evidence="2">Uncharacterized protein</fullName>
    </submittedName>
</protein>
<keyword evidence="1" id="KW-0175">Coiled coil</keyword>
<feature type="coiled-coil region" evidence="1">
    <location>
        <begin position="1"/>
        <end position="59"/>
    </location>
</feature>
<evidence type="ECO:0000256" key="1">
    <source>
        <dbReference type="SAM" id="Coils"/>
    </source>
</evidence>
<evidence type="ECO:0000313" key="2">
    <source>
        <dbReference type="EMBL" id="RGW75885.1"/>
    </source>
</evidence>
<evidence type="ECO:0000313" key="3">
    <source>
        <dbReference type="Proteomes" id="UP000284651"/>
    </source>
</evidence>
<dbReference type="RefSeq" id="WP_118356958.1">
    <property type="nucleotide sequence ID" value="NZ_QSAT01000008.1"/>
</dbReference>
<comment type="caution">
    <text evidence="2">The sequence shown here is derived from an EMBL/GenBank/DDBJ whole genome shotgun (WGS) entry which is preliminary data.</text>
</comment>
<dbReference type="EMBL" id="QSAT01000008">
    <property type="protein sequence ID" value="RGW75885.1"/>
    <property type="molecule type" value="Genomic_DNA"/>
</dbReference>
<accession>A0A413CWQ8</accession>